<dbReference type="AlphaFoldDB" id="A0A2P2M3W9"/>
<evidence type="ECO:0000313" key="1">
    <source>
        <dbReference type="EMBL" id="MBX24911.1"/>
    </source>
</evidence>
<proteinExistence type="predicted"/>
<dbReference type="EMBL" id="GGEC01044427">
    <property type="protein sequence ID" value="MBX24911.1"/>
    <property type="molecule type" value="Transcribed_RNA"/>
</dbReference>
<organism evidence="1">
    <name type="scientific">Rhizophora mucronata</name>
    <name type="common">Asiatic mangrove</name>
    <dbReference type="NCBI Taxonomy" id="61149"/>
    <lineage>
        <taxon>Eukaryota</taxon>
        <taxon>Viridiplantae</taxon>
        <taxon>Streptophyta</taxon>
        <taxon>Embryophyta</taxon>
        <taxon>Tracheophyta</taxon>
        <taxon>Spermatophyta</taxon>
        <taxon>Magnoliopsida</taxon>
        <taxon>eudicotyledons</taxon>
        <taxon>Gunneridae</taxon>
        <taxon>Pentapetalae</taxon>
        <taxon>rosids</taxon>
        <taxon>fabids</taxon>
        <taxon>Malpighiales</taxon>
        <taxon>Rhizophoraceae</taxon>
        <taxon>Rhizophora</taxon>
    </lineage>
</organism>
<name>A0A2P2M3W9_RHIMU</name>
<accession>A0A2P2M3W9</accession>
<protein>
    <submittedName>
        <fullName evidence="1">Uncharacterized protein</fullName>
    </submittedName>
</protein>
<reference evidence="1" key="1">
    <citation type="submission" date="2018-02" db="EMBL/GenBank/DDBJ databases">
        <title>Rhizophora mucronata_Transcriptome.</title>
        <authorList>
            <person name="Meera S.P."/>
            <person name="Sreeshan A."/>
            <person name="Augustine A."/>
        </authorList>
    </citation>
    <scope>NUCLEOTIDE SEQUENCE</scope>
    <source>
        <tissue evidence="1">Leaf</tissue>
    </source>
</reference>
<sequence>MQKTHYGLWVRTVRVFAVSDLITAIASSSMDLAVRFSQL</sequence>